<dbReference type="InterPro" id="IPR013656">
    <property type="entry name" value="PAS_4"/>
</dbReference>
<organism evidence="3 4">
    <name type="scientific">Limnobacter humi</name>
    <dbReference type="NCBI Taxonomy" id="1778671"/>
    <lineage>
        <taxon>Bacteria</taxon>
        <taxon>Pseudomonadati</taxon>
        <taxon>Pseudomonadota</taxon>
        <taxon>Betaproteobacteria</taxon>
        <taxon>Burkholderiales</taxon>
        <taxon>Burkholderiaceae</taxon>
        <taxon>Limnobacter</taxon>
    </lineage>
</organism>
<dbReference type="InterPro" id="IPR000700">
    <property type="entry name" value="PAS-assoc_C"/>
</dbReference>
<feature type="transmembrane region" description="Helical" evidence="1">
    <location>
        <begin position="12"/>
        <end position="36"/>
    </location>
</feature>
<evidence type="ECO:0000313" key="4">
    <source>
        <dbReference type="Proteomes" id="UP001204142"/>
    </source>
</evidence>
<evidence type="ECO:0000259" key="2">
    <source>
        <dbReference type="PROSITE" id="PS50113"/>
    </source>
</evidence>
<evidence type="ECO:0000313" key="3">
    <source>
        <dbReference type="EMBL" id="MCQ8897334.1"/>
    </source>
</evidence>
<name>A0ABT1WIJ6_9BURK</name>
<keyword evidence="1" id="KW-0812">Transmembrane</keyword>
<dbReference type="RefSeq" id="WP_256765132.1">
    <property type="nucleotide sequence ID" value="NZ_JANIGO010000004.1"/>
</dbReference>
<dbReference type="InterPro" id="IPR000014">
    <property type="entry name" value="PAS"/>
</dbReference>
<feature type="transmembrane region" description="Helical" evidence="1">
    <location>
        <begin position="285"/>
        <end position="304"/>
    </location>
</feature>
<dbReference type="Gene3D" id="3.30.450.20">
    <property type="entry name" value="PAS domain"/>
    <property type="match status" value="3"/>
</dbReference>
<dbReference type="CDD" id="cd00130">
    <property type="entry name" value="PAS"/>
    <property type="match status" value="1"/>
</dbReference>
<reference evidence="3 4" key="1">
    <citation type="submission" date="2022-07" db="EMBL/GenBank/DDBJ databases">
        <authorList>
            <person name="Xamxidin M."/>
            <person name="Wu M."/>
        </authorList>
    </citation>
    <scope>NUCLEOTIDE SEQUENCE [LARGE SCALE GENOMIC DNA]</scope>
    <source>
        <strain evidence="3 4">NBRC 111650</strain>
    </source>
</reference>
<gene>
    <name evidence="3" type="ORF">NQT62_12910</name>
</gene>
<proteinExistence type="predicted"/>
<dbReference type="NCBIfam" id="TIGR00229">
    <property type="entry name" value="sensory_box"/>
    <property type="match status" value="1"/>
</dbReference>
<accession>A0ABT1WIJ6</accession>
<dbReference type="SMART" id="SM00091">
    <property type="entry name" value="PAS"/>
    <property type="match status" value="2"/>
</dbReference>
<dbReference type="InterPro" id="IPR035965">
    <property type="entry name" value="PAS-like_dom_sf"/>
</dbReference>
<dbReference type="SUPFAM" id="SSF55785">
    <property type="entry name" value="PYP-like sensor domain (PAS domain)"/>
    <property type="match status" value="2"/>
</dbReference>
<keyword evidence="4" id="KW-1185">Reference proteome</keyword>
<dbReference type="Pfam" id="PF08448">
    <property type="entry name" value="PAS_4"/>
    <property type="match status" value="1"/>
</dbReference>
<feature type="domain" description="PAC" evidence="2">
    <location>
        <begin position="444"/>
        <end position="496"/>
    </location>
</feature>
<dbReference type="Proteomes" id="UP001204142">
    <property type="component" value="Unassembled WGS sequence"/>
</dbReference>
<protein>
    <submittedName>
        <fullName evidence="3">PAS domain-containing protein</fullName>
    </submittedName>
</protein>
<keyword evidence="1" id="KW-1133">Transmembrane helix</keyword>
<keyword evidence="1" id="KW-0472">Membrane</keyword>
<dbReference type="EMBL" id="JANIGO010000004">
    <property type="protein sequence ID" value="MCQ8897334.1"/>
    <property type="molecule type" value="Genomic_DNA"/>
</dbReference>
<dbReference type="CDD" id="cd18773">
    <property type="entry name" value="PDC1_HK_sensor"/>
    <property type="match status" value="1"/>
</dbReference>
<evidence type="ECO:0000256" key="1">
    <source>
        <dbReference type="SAM" id="Phobius"/>
    </source>
</evidence>
<sequence length="595" mass="66662">MPDAKRPQLATIFLRHSAGIVLALVVPMLLAGFWYLSARLTQQTLKGLSERAFFVQALLNNQLNALADQAHTASNRLQTKPVSEWSARELTVIHQMLPNAAWLGAADETGRIQTATGDVLAGAQVSSLPWYRDALQEPRWIDRRPAWIALDTHQPPANASPYTMELGVPIHREDGSLAGVLGMVVDWTLAQQQLEKVFGEQHQDPDVSYLVLGADGEVRLSHLSARLESDTPAQLLHEIRKHEYATGDYLIAEPAERSTGPMHNLNWTVYAIRPARGVTNAVLEVVWIGLLGMVLSLALFSVLTHRYLRALSRKIQAHLETLVNRPESDSNTIDIGIPREFCDILLNIAKTLKHTHCQRIQTDQQLAQANLNFAEIRGVIEQLPMAVAMFDRNMRYLGCSNQWQTTYLAQVENPIGQSHYDLIPTISDGWKAAHQAGLSGQHLHENHDHWVTPEGKDMWLDWVIEPWRNAQGEVGGIIIAAKDITEEEQIKRALQLSEQRFQLAMEAVNDGIVDWNPVTDELYVSTVWLRVLGLPEHTRLVRMAQLEALILNEDRARVAELLQQAPLHVQDNHLVAGGGGRHRFGHFARQTTTAV</sequence>
<dbReference type="PROSITE" id="PS50113">
    <property type="entry name" value="PAC"/>
    <property type="match status" value="1"/>
</dbReference>
<comment type="caution">
    <text evidence="3">The sequence shown here is derived from an EMBL/GenBank/DDBJ whole genome shotgun (WGS) entry which is preliminary data.</text>
</comment>